<keyword evidence="6" id="KW-0539">Nucleus</keyword>
<dbReference type="PANTHER" id="PTHR16515">
    <property type="entry name" value="PR DOMAIN ZINC FINGER PROTEIN"/>
    <property type="match status" value="1"/>
</dbReference>
<reference evidence="9" key="1">
    <citation type="submission" date="2007-07" db="EMBL/GenBank/DDBJ databases">
        <title>PCAP assembly of the Caenorhabditis remanei genome.</title>
        <authorList>
            <consortium name="The Caenorhabditis remanei Sequencing Consortium"/>
            <person name="Wilson R.K."/>
        </authorList>
    </citation>
    <scope>NUCLEOTIDE SEQUENCE [LARGE SCALE GENOMIC DNA]</scope>
    <source>
        <strain evidence="9">PB4641</strain>
    </source>
</reference>
<sequence>MLSYTAEFSMPEFKCSYCDYKSNKIKQFDLHLKTHKIKKQKFVCSNCNQLFWYAGSLQKHRERKCREKGAQRGSQAFSDHTSPEVCQIKLHPFPSGSVEQNIIEMLVNSPASPTFQKLNAAPVYQADVSISQPAGQTLLDFLNSDRIPEKYKYEAYIQSLKDLGTLQKPLEPFNTDDSALAAPVSQPDSLLKLFKTDPLPTMPEESTENLQTTDLNDICIQNLMGSTSVQSLKLLNADPTPQPAAQDALEEDIIRPKQKTHPWECVDCAVFFKDEAMYIVHRLTHFDNNPFKCALCGKQFFDRYSFTSHIYLQGHEEIKF</sequence>
<dbReference type="eggNOG" id="KOG1721">
    <property type="taxonomic scope" value="Eukaryota"/>
</dbReference>
<keyword evidence="3" id="KW-0677">Repeat</keyword>
<keyword evidence="5" id="KW-0862">Zinc</keyword>
<dbReference type="GO" id="GO:0010468">
    <property type="term" value="P:regulation of gene expression"/>
    <property type="evidence" value="ECO:0007669"/>
    <property type="project" value="TreeGrafter"/>
</dbReference>
<dbReference type="HOGENOM" id="CLU_974008_0_0_1"/>
<evidence type="ECO:0000313" key="10">
    <source>
        <dbReference type="Proteomes" id="UP000008281"/>
    </source>
</evidence>
<dbReference type="EMBL" id="DS268480">
    <property type="protein sequence ID" value="EFP09817.1"/>
    <property type="molecule type" value="Genomic_DNA"/>
</dbReference>
<evidence type="ECO:0000259" key="8">
    <source>
        <dbReference type="PROSITE" id="PS50157"/>
    </source>
</evidence>
<dbReference type="OrthoDB" id="5576026at2759"/>
<dbReference type="Pfam" id="PF00096">
    <property type="entry name" value="zf-C2H2"/>
    <property type="match status" value="1"/>
</dbReference>
<feature type="domain" description="C2H2-type" evidence="8">
    <location>
        <begin position="42"/>
        <end position="69"/>
    </location>
</feature>
<gene>
    <name evidence="9" type="ORF">CRE_21381</name>
</gene>
<dbReference type="InterPro" id="IPR050331">
    <property type="entry name" value="Zinc_finger"/>
</dbReference>
<evidence type="ECO:0000313" key="9">
    <source>
        <dbReference type="EMBL" id="EFP09817.1"/>
    </source>
</evidence>
<dbReference type="GO" id="GO:0008270">
    <property type="term" value="F:zinc ion binding"/>
    <property type="evidence" value="ECO:0007669"/>
    <property type="project" value="UniProtKB-KW"/>
</dbReference>
<dbReference type="PANTHER" id="PTHR16515:SF66">
    <property type="entry name" value="C2H2-TYPE DOMAIN-CONTAINING PROTEIN"/>
    <property type="match status" value="1"/>
</dbReference>
<dbReference type="STRING" id="31234.E3MUM9"/>
<comment type="subcellular location">
    <subcellularLocation>
        <location evidence="1">Nucleus</location>
    </subcellularLocation>
</comment>
<feature type="domain" description="C2H2-type" evidence="8">
    <location>
        <begin position="263"/>
        <end position="290"/>
    </location>
</feature>
<name>E3MUM9_CAERE</name>
<dbReference type="Proteomes" id="UP000008281">
    <property type="component" value="Unassembled WGS sequence"/>
</dbReference>
<protein>
    <recommendedName>
        <fullName evidence="8">C2H2-type domain-containing protein</fullName>
    </recommendedName>
</protein>
<evidence type="ECO:0000256" key="7">
    <source>
        <dbReference type="PROSITE-ProRule" id="PRU00042"/>
    </source>
</evidence>
<evidence type="ECO:0000256" key="3">
    <source>
        <dbReference type="ARBA" id="ARBA00022737"/>
    </source>
</evidence>
<evidence type="ECO:0000256" key="5">
    <source>
        <dbReference type="ARBA" id="ARBA00022833"/>
    </source>
</evidence>
<accession>E3MUM9</accession>
<dbReference type="InParanoid" id="E3MUM9"/>
<dbReference type="GO" id="GO:0005634">
    <property type="term" value="C:nucleus"/>
    <property type="evidence" value="ECO:0007669"/>
    <property type="project" value="UniProtKB-SubCell"/>
</dbReference>
<evidence type="ECO:0000256" key="4">
    <source>
        <dbReference type="ARBA" id="ARBA00022771"/>
    </source>
</evidence>
<dbReference type="PROSITE" id="PS00028">
    <property type="entry name" value="ZINC_FINGER_C2H2_1"/>
    <property type="match status" value="2"/>
</dbReference>
<dbReference type="SMART" id="SM00355">
    <property type="entry name" value="ZnF_C2H2"/>
    <property type="match status" value="4"/>
</dbReference>
<dbReference type="InterPro" id="IPR036236">
    <property type="entry name" value="Znf_C2H2_sf"/>
</dbReference>
<evidence type="ECO:0000256" key="2">
    <source>
        <dbReference type="ARBA" id="ARBA00022723"/>
    </source>
</evidence>
<dbReference type="PROSITE" id="PS50157">
    <property type="entry name" value="ZINC_FINGER_C2H2_2"/>
    <property type="match status" value="3"/>
</dbReference>
<organism evidence="10">
    <name type="scientific">Caenorhabditis remanei</name>
    <name type="common">Caenorhabditis vulgaris</name>
    <dbReference type="NCBI Taxonomy" id="31234"/>
    <lineage>
        <taxon>Eukaryota</taxon>
        <taxon>Metazoa</taxon>
        <taxon>Ecdysozoa</taxon>
        <taxon>Nematoda</taxon>
        <taxon>Chromadorea</taxon>
        <taxon>Rhabditida</taxon>
        <taxon>Rhabditina</taxon>
        <taxon>Rhabditomorpha</taxon>
        <taxon>Rhabditoidea</taxon>
        <taxon>Rhabditidae</taxon>
        <taxon>Peloderinae</taxon>
        <taxon>Caenorhabditis</taxon>
    </lineage>
</organism>
<dbReference type="InterPro" id="IPR013087">
    <property type="entry name" value="Znf_C2H2_type"/>
</dbReference>
<keyword evidence="2" id="KW-0479">Metal-binding</keyword>
<dbReference type="AlphaFoldDB" id="E3MUM9"/>
<dbReference type="Gene3D" id="3.30.160.60">
    <property type="entry name" value="Classic Zinc Finger"/>
    <property type="match status" value="2"/>
</dbReference>
<feature type="domain" description="C2H2-type" evidence="8">
    <location>
        <begin position="291"/>
        <end position="320"/>
    </location>
</feature>
<evidence type="ECO:0000256" key="6">
    <source>
        <dbReference type="ARBA" id="ARBA00023242"/>
    </source>
</evidence>
<keyword evidence="4 7" id="KW-0863">Zinc-finger</keyword>
<evidence type="ECO:0000256" key="1">
    <source>
        <dbReference type="ARBA" id="ARBA00004123"/>
    </source>
</evidence>
<keyword evidence="10" id="KW-1185">Reference proteome</keyword>
<proteinExistence type="predicted"/>
<dbReference type="SUPFAM" id="SSF57667">
    <property type="entry name" value="beta-beta-alpha zinc fingers"/>
    <property type="match status" value="2"/>
</dbReference>